<dbReference type="AlphaFoldDB" id="A0A674NC80"/>
<feature type="domain" description="Transcription regulator Myc N-terminal" evidence="1">
    <location>
        <begin position="52"/>
        <end position="99"/>
    </location>
</feature>
<dbReference type="Ensembl" id="ENSTRUT00000069469.1">
    <property type="protein sequence ID" value="ENSTRUP00000070805.1"/>
    <property type="gene ID" value="ENSTRUG00000027246.1"/>
</dbReference>
<keyword evidence="3" id="KW-1185">Reference proteome</keyword>
<reference evidence="2" key="2">
    <citation type="submission" date="2025-08" db="UniProtKB">
        <authorList>
            <consortium name="Ensembl"/>
        </authorList>
    </citation>
    <scope>IDENTIFICATION</scope>
</reference>
<dbReference type="GO" id="GO:0003700">
    <property type="term" value="F:DNA-binding transcription factor activity"/>
    <property type="evidence" value="ECO:0007669"/>
    <property type="project" value="InterPro"/>
</dbReference>
<sequence length="107" mass="12356">MAMNSNYDPLQLFFHSENELQDVLPSKEFWKKFELLPSPSPNLAYDQSITHSSQPFLKPIIFQDCMWSGFNVDAELEKADATWMESRDVSLQPTVRCTTAPVTKRKN</sequence>
<reference evidence="2 3" key="1">
    <citation type="journal article" date="2011" name="Genome Biol. Evol.">
        <title>Integration of the genetic map and genome assembly of fugu facilitates insights into distinct features of genome evolution in teleosts and mammals.</title>
        <authorList>
            <person name="Kai W."/>
            <person name="Kikuchi K."/>
            <person name="Tohari S."/>
            <person name="Chew A.K."/>
            <person name="Tay A."/>
            <person name="Fujiwara A."/>
            <person name="Hosoya S."/>
            <person name="Suetake H."/>
            <person name="Naruse K."/>
            <person name="Brenner S."/>
            <person name="Suzuki Y."/>
            <person name="Venkatesh B."/>
        </authorList>
    </citation>
    <scope>NUCLEOTIDE SEQUENCE [LARGE SCALE GENOMIC DNA]</scope>
</reference>
<dbReference type="InterPro" id="IPR012682">
    <property type="entry name" value="Tscrpt_reg_Myc_N"/>
</dbReference>
<organism evidence="2 3">
    <name type="scientific">Takifugu rubripes</name>
    <name type="common">Japanese pufferfish</name>
    <name type="synonym">Fugu rubripes</name>
    <dbReference type="NCBI Taxonomy" id="31033"/>
    <lineage>
        <taxon>Eukaryota</taxon>
        <taxon>Metazoa</taxon>
        <taxon>Chordata</taxon>
        <taxon>Craniata</taxon>
        <taxon>Vertebrata</taxon>
        <taxon>Euteleostomi</taxon>
        <taxon>Actinopterygii</taxon>
        <taxon>Neopterygii</taxon>
        <taxon>Teleostei</taxon>
        <taxon>Neoteleostei</taxon>
        <taxon>Acanthomorphata</taxon>
        <taxon>Eupercaria</taxon>
        <taxon>Tetraodontiformes</taxon>
        <taxon>Tetradontoidea</taxon>
        <taxon>Tetraodontidae</taxon>
        <taxon>Takifugu</taxon>
    </lineage>
</organism>
<evidence type="ECO:0000259" key="1">
    <source>
        <dbReference type="Pfam" id="PF01056"/>
    </source>
</evidence>
<protein>
    <recommendedName>
        <fullName evidence="1">Transcription regulator Myc N-terminal domain-containing protein</fullName>
    </recommendedName>
</protein>
<dbReference type="InParanoid" id="A0A674NC80"/>
<evidence type="ECO:0000313" key="2">
    <source>
        <dbReference type="Ensembl" id="ENSTRUP00000070805.1"/>
    </source>
</evidence>
<name>A0A674NC80_TAKRU</name>
<dbReference type="Pfam" id="PF01056">
    <property type="entry name" value="Myc_N"/>
    <property type="match status" value="1"/>
</dbReference>
<evidence type="ECO:0000313" key="3">
    <source>
        <dbReference type="Proteomes" id="UP000005226"/>
    </source>
</evidence>
<reference evidence="2" key="3">
    <citation type="submission" date="2025-09" db="UniProtKB">
        <authorList>
            <consortium name="Ensembl"/>
        </authorList>
    </citation>
    <scope>IDENTIFICATION</scope>
</reference>
<dbReference type="Proteomes" id="UP000005226">
    <property type="component" value="Chromosome 2"/>
</dbReference>
<accession>A0A674NC80</accession>
<proteinExistence type="predicted"/>